<organism evidence="1 2">
    <name type="scientific">Albidovulum marisflavi</name>
    <dbReference type="NCBI Taxonomy" id="2984159"/>
    <lineage>
        <taxon>Bacteria</taxon>
        <taxon>Pseudomonadati</taxon>
        <taxon>Pseudomonadota</taxon>
        <taxon>Alphaproteobacteria</taxon>
        <taxon>Rhodobacterales</taxon>
        <taxon>Paracoccaceae</taxon>
        <taxon>Albidovulum</taxon>
    </lineage>
</organism>
<dbReference type="RefSeq" id="WP_263732755.1">
    <property type="nucleotide sequence ID" value="NZ_JAOWKY010000001.1"/>
</dbReference>
<dbReference type="EMBL" id="JAOWKY010000001">
    <property type="protein sequence ID" value="MCV2867083.1"/>
    <property type="molecule type" value="Genomic_DNA"/>
</dbReference>
<accession>A0ABT2Z7G4</accession>
<evidence type="ECO:0000313" key="1">
    <source>
        <dbReference type="EMBL" id="MCV2867083.1"/>
    </source>
</evidence>
<gene>
    <name evidence="1" type="ORF">OEW28_00400</name>
</gene>
<reference evidence="1 2" key="1">
    <citation type="submission" date="2022-10" db="EMBL/GenBank/DDBJ databases">
        <title>Defluviimonas sp. nov., isolated from ocean surface water.</title>
        <authorList>
            <person name="He W."/>
            <person name="Wang L."/>
            <person name="Zhang D.-F."/>
        </authorList>
    </citation>
    <scope>NUCLEOTIDE SEQUENCE [LARGE SCALE GENOMIC DNA]</scope>
    <source>
        <strain evidence="1 2">WL0002</strain>
    </source>
</reference>
<comment type="caution">
    <text evidence="1">The sequence shown here is derived from an EMBL/GenBank/DDBJ whole genome shotgun (WGS) entry which is preliminary data.</text>
</comment>
<name>A0ABT2Z7G4_9RHOB</name>
<keyword evidence="2" id="KW-1185">Reference proteome</keyword>
<sequence length="111" mass="12143">MRRGQSLQRLIEVAQMLRVRDFGHLARDEQALLAAWARREAAFEAIERASEMFQEGGFPPAAAAATMKAAQGRQASLAADLGALGRQADQSRKTAARSLARLQILQALARR</sequence>
<dbReference type="Proteomes" id="UP001652542">
    <property type="component" value="Unassembled WGS sequence"/>
</dbReference>
<protein>
    <submittedName>
        <fullName evidence="1">Uncharacterized protein</fullName>
    </submittedName>
</protein>
<evidence type="ECO:0000313" key="2">
    <source>
        <dbReference type="Proteomes" id="UP001652542"/>
    </source>
</evidence>
<proteinExistence type="predicted"/>